<dbReference type="InterPro" id="IPR013766">
    <property type="entry name" value="Thioredoxin_domain"/>
</dbReference>
<evidence type="ECO:0000313" key="3">
    <source>
        <dbReference type="EMBL" id="CAK9094305.1"/>
    </source>
</evidence>
<dbReference type="PROSITE" id="PS50222">
    <property type="entry name" value="EF_HAND_2"/>
    <property type="match status" value="2"/>
</dbReference>
<dbReference type="EMBL" id="CAXAMN010025317">
    <property type="protein sequence ID" value="CAK9094305.1"/>
    <property type="molecule type" value="Genomic_DNA"/>
</dbReference>
<feature type="domain" description="EF-hand" evidence="2">
    <location>
        <begin position="139"/>
        <end position="174"/>
    </location>
</feature>
<evidence type="ECO:0000256" key="1">
    <source>
        <dbReference type="SAM" id="MobiDB-lite"/>
    </source>
</evidence>
<dbReference type="InterPro" id="IPR036249">
    <property type="entry name" value="Thioredoxin-like_sf"/>
</dbReference>
<dbReference type="InterPro" id="IPR011992">
    <property type="entry name" value="EF-hand-dom_pair"/>
</dbReference>
<dbReference type="CDD" id="cd00051">
    <property type="entry name" value="EFh"/>
    <property type="match status" value="1"/>
</dbReference>
<dbReference type="CDD" id="cd02947">
    <property type="entry name" value="TRX_family"/>
    <property type="match status" value="1"/>
</dbReference>
<organism evidence="3 4">
    <name type="scientific">Durusdinium trenchii</name>
    <dbReference type="NCBI Taxonomy" id="1381693"/>
    <lineage>
        <taxon>Eukaryota</taxon>
        <taxon>Sar</taxon>
        <taxon>Alveolata</taxon>
        <taxon>Dinophyceae</taxon>
        <taxon>Suessiales</taxon>
        <taxon>Symbiodiniaceae</taxon>
        <taxon>Durusdinium</taxon>
    </lineage>
</organism>
<dbReference type="SUPFAM" id="SSF52833">
    <property type="entry name" value="Thioredoxin-like"/>
    <property type="match status" value="1"/>
</dbReference>
<dbReference type="Proteomes" id="UP001642484">
    <property type="component" value="Unassembled WGS sequence"/>
</dbReference>
<dbReference type="InterPro" id="IPR002048">
    <property type="entry name" value="EF_hand_dom"/>
</dbReference>
<dbReference type="SUPFAM" id="SSF47473">
    <property type="entry name" value="EF-hand"/>
    <property type="match status" value="1"/>
</dbReference>
<name>A0ABP0R179_9DINO</name>
<proteinExistence type="predicted"/>
<protein>
    <recommendedName>
        <fullName evidence="2">EF-hand domain-containing protein</fullName>
    </recommendedName>
</protein>
<reference evidence="3 4" key="1">
    <citation type="submission" date="2024-02" db="EMBL/GenBank/DDBJ databases">
        <authorList>
            <person name="Chen Y."/>
            <person name="Shah S."/>
            <person name="Dougan E. K."/>
            <person name="Thang M."/>
            <person name="Chan C."/>
        </authorList>
    </citation>
    <scope>NUCLEOTIDE SEQUENCE [LARGE SCALE GENOMIC DNA]</scope>
</reference>
<comment type="caution">
    <text evidence="3">The sequence shown here is derived from an EMBL/GenBank/DDBJ whole genome shotgun (WGS) entry which is preliminary data.</text>
</comment>
<keyword evidence="4" id="KW-1185">Reference proteome</keyword>
<feature type="region of interest" description="Disordered" evidence="1">
    <location>
        <begin position="346"/>
        <end position="375"/>
    </location>
</feature>
<dbReference type="Pfam" id="PF00085">
    <property type="entry name" value="Thioredoxin"/>
    <property type="match status" value="1"/>
</dbReference>
<dbReference type="Gene3D" id="1.10.238.10">
    <property type="entry name" value="EF-hand"/>
    <property type="match status" value="1"/>
</dbReference>
<evidence type="ECO:0000259" key="2">
    <source>
        <dbReference type="PROSITE" id="PS50222"/>
    </source>
</evidence>
<evidence type="ECO:0000313" key="4">
    <source>
        <dbReference type="Proteomes" id="UP001642484"/>
    </source>
</evidence>
<accession>A0ABP0R179</accession>
<sequence>MMPRNRCRVLRTLLALALFGALGPVAFSMAGALGTRTRGSRAGRRLDRCVRHFWPFGQEQVSEKLKSRFESYAEGEGAEMRLKRENLRSVLECTESFCLSKHWLAESTLDRIYEQYATSDGIGLKEFGRLAHDGFLLEGKIEEYEKAFTGVDTEEKGVISKEALGRLFEGLGKSLSSEELTRLVDEADVDHDGIDFADFLGLARTQLDLAEVIRYLETTPERPSEHEGETDSALGHMNTVHSEAELYAMIGQEDAVVKLAFTWCRPCKAFLPRYEKFAKIYEKTRFLKIVGNENESCKHYAKEVLHAKISPMFAVYRQGKLVKTWHGANNGRFVSNLEGQLPTAREYAKEREAAQKKDDTLASKPSFSKDDRGFR</sequence>
<gene>
    <name evidence="3" type="ORF">CCMP2556_LOCUS44985</name>
</gene>
<dbReference type="Gene3D" id="3.40.30.10">
    <property type="entry name" value="Glutaredoxin"/>
    <property type="match status" value="1"/>
</dbReference>
<feature type="domain" description="EF-hand" evidence="2">
    <location>
        <begin position="175"/>
        <end position="209"/>
    </location>
</feature>